<dbReference type="InterPro" id="IPR050792">
    <property type="entry name" value="ADP-ribosylglycohydrolase"/>
</dbReference>
<comment type="cofactor">
    <cofactor evidence="1">
        <name>Mg(2+)</name>
        <dbReference type="ChEBI" id="CHEBI:18420"/>
    </cofactor>
    <text evidence="1">Binds 2 magnesium ions per subunit.</text>
</comment>
<dbReference type="RefSeq" id="WP_012876514.1">
    <property type="nucleotide sequence ID" value="NC_013526.1"/>
</dbReference>
<proteinExistence type="predicted"/>
<dbReference type="PANTHER" id="PTHR16222">
    <property type="entry name" value="ADP-RIBOSYLGLYCOHYDROLASE"/>
    <property type="match status" value="1"/>
</dbReference>
<evidence type="ECO:0000313" key="2">
    <source>
        <dbReference type="EMBL" id="ACZ43483.1"/>
    </source>
</evidence>
<dbReference type="InterPro" id="IPR005502">
    <property type="entry name" value="Ribosyl_crysJ1"/>
</dbReference>
<dbReference type="PANTHER" id="PTHR16222:SF12">
    <property type="entry name" value="ADP-RIBOSYLGLYCOHYDROLASE-RELATED"/>
    <property type="match status" value="1"/>
</dbReference>
<dbReference type="SUPFAM" id="SSF101478">
    <property type="entry name" value="ADP-ribosylglycohydrolase"/>
    <property type="match status" value="1"/>
</dbReference>
<dbReference type="GO" id="GO:0046872">
    <property type="term" value="F:metal ion binding"/>
    <property type="evidence" value="ECO:0007669"/>
    <property type="project" value="UniProtKB-KW"/>
</dbReference>
<dbReference type="HOGENOM" id="CLU_060257_0_0_0"/>
<organism evidence="2 3">
    <name type="scientific">Thermobaculum terrenum (strain ATCC BAA-798 / CCMEE 7001 / YNP1)</name>
    <dbReference type="NCBI Taxonomy" id="525904"/>
    <lineage>
        <taxon>Bacteria</taxon>
        <taxon>Bacillati</taxon>
        <taxon>Chloroflexota</taxon>
        <taxon>Chloroflexia</taxon>
        <taxon>Candidatus Thermobaculales</taxon>
        <taxon>Candidatus Thermobaculaceae</taxon>
        <taxon>Thermobaculum</taxon>
    </lineage>
</organism>
<dbReference type="Pfam" id="PF03747">
    <property type="entry name" value="ADP_ribosyl_GH"/>
    <property type="match status" value="1"/>
</dbReference>
<keyword evidence="1" id="KW-0479">Metal-binding</keyword>
<keyword evidence="3" id="KW-1185">Reference proteome</keyword>
<protein>
    <submittedName>
        <fullName evidence="2">ADP-ribosylation/Crystallin J1</fullName>
    </submittedName>
</protein>
<gene>
    <name evidence="2" type="ordered locus">Tter_2595</name>
</gene>
<accession>D1CIB2</accession>
<dbReference type="Gene3D" id="1.10.4080.10">
    <property type="entry name" value="ADP-ribosylation/Crystallin J1"/>
    <property type="match status" value="1"/>
</dbReference>
<evidence type="ECO:0000313" key="3">
    <source>
        <dbReference type="Proteomes" id="UP000000323"/>
    </source>
</evidence>
<dbReference type="STRING" id="525904.Tter_2595"/>
<dbReference type="EMBL" id="CP001826">
    <property type="protein sequence ID" value="ACZ43483.1"/>
    <property type="molecule type" value="Genomic_DNA"/>
</dbReference>
<keyword evidence="1" id="KW-0460">Magnesium</keyword>
<dbReference type="InterPro" id="IPR036705">
    <property type="entry name" value="Ribosyl_crysJ1_sf"/>
</dbReference>
<feature type="binding site" evidence="1">
    <location>
        <position position="294"/>
    </location>
    <ligand>
        <name>Mg(2+)</name>
        <dbReference type="ChEBI" id="CHEBI:18420"/>
        <label>1</label>
    </ligand>
</feature>
<name>D1CIB2_THET1</name>
<sequence>MANLMDKFIGCIAGSWVGSAMGAPVEGWSFEEIERRYGTLDRMLLYKHNITHTDWERPPGTTEDGIERQKLIATAIIDKQDRIDCYDLVNTWLRDLSPAKMLFKMEKFDISLLEWARAGVEPTELGRLVPFGELVTVARSSHPIGLINAGDPESAARDTFEVGRVYAPDGSAALRWGALYNAAVAEACREEATVESVLEVTQRYALYRDSRGLRSMYDYIGQQLEWALELGTTHREPQALREAFYRHYHGGEHIPYGASYASEVVTKGLAIFAATHGDPRKAILCAVNFGRDTDCLAAIAGGLAGALRGAGEIPQEWISQVDEATRQDPYTNNRRTIRETAEGLHAAFVVRLRRLRRYLDEMEDR</sequence>
<dbReference type="Proteomes" id="UP000000323">
    <property type="component" value="Chromosome 2"/>
</dbReference>
<feature type="binding site" evidence="1">
    <location>
        <position position="64"/>
    </location>
    <ligand>
        <name>Mg(2+)</name>
        <dbReference type="ChEBI" id="CHEBI:18420"/>
        <label>1</label>
    </ligand>
</feature>
<dbReference type="eggNOG" id="COG1397">
    <property type="taxonomic scope" value="Bacteria"/>
</dbReference>
<reference evidence="3" key="1">
    <citation type="journal article" date="2010" name="Stand. Genomic Sci.">
        <title>Complete genome sequence of 'Thermobaculum terrenum' type strain (YNP1).</title>
        <authorList>
            <person name="Kiss H."/>
            <person name="Cleland D."/>
            <person name="Lapidus A."/>
            <person name="Lucas S."/>
            <person name="Glavina Del Rio T."/>
            <person name="Nolan M."/>
            <person name="Tice H."/>
            <person name="Han C."/>
            <person name="Goodwin L."/>
            <person name="Pitluck S."/>
            <person name="Liolios K."/>
            <person name="Ivanova N."/>
            <person name="Mavromatis K."/>
            <person name="Ovchinnikova G."/>
            <person name="Pati A."/>
            <person name="Chen A."/>
            <person name="Palaniappan K."/>
            <person name="Land M."/>
            <person name="Hauser L."/>
            <person name="Chang Y."/>
            <person name="Jeffries C."/>
            <person name="Lu M."/>
            <person name="Brettin T."/>
            <person name="Detter J."/>
            <person name="Goker M."/>
            <person name="Tindall B."/>
            <person name="Beck B."/>
            <person name="McDermott T."/>
            <person name="Woyke T."/>
            <person name="Bristow J."/>
            <person name="Eisen J."/>
            <person name="Markowitz V."/>
            <person name="Hugenholtz P."/>
            <person name="Kyrpides N."/>
            <person name="Klenk H."/>
            <person name="Cheng J."/>
        </authorList>
    </citation>
    <scope>NUCLEOTIDE SEQUENCE [LARGE SCALE GENOMIC DNA]</scope>
    <source>
        <strain evidence="3">ATCC BAA-798 / YNP1</strain>
    </source>
</reference>
<dbReference type="AlphaFoldDB" id="D1CIB2"/>
<feature type="binding site" evidence="1">
    <location>
        <position position="292"/>
    </location>
    <ligand>
        <name>Mg(2+)</name>
        <dbReference type="ChEBI" id="CHEBI:18420"/>
        <label>1</label>
    </ligand>
</feature>
<evidence type="ECO:0000256" key="1">
    <source>
        <dbReference type="PIRSR" id="PIRSR605502-1"/>
    </source>
</evidence>
<dbReference type="KEGG" id="ttr:Tter_2595"/>